<dbReference type="Pfam" id="PF01397">
    <property type="entry name" value="Terpene_synth"/>
    <property type="match status" value="1"/>
</dbReference>
<dbReference type="InterPro" id="IPR008930">
    <property type="entry name" value="Terpenoid_cyclase/PrenylTrfase"/>
</dbReference>
<reference evidence="5" key="1">
    <citation type="submission" date="2018-07" db="EMBL/GenBank/DDBJ databases">
        <title>A database-driven approach sheds light on diterpene synthase diversification in Lamiaceae.</title>
        <authorList>
            <person name="Johnson S.R."/>
            <person name="Bhat W.W."/>
            <person name="Bibik J."/>
            <person name="Zhao D."/>
            <person name="Turmo A."/>
            <person name="Hamberger B."/>
            <person name="Buell C.R."/>
            <person name="Hamberger B."/>
        </authorList>
    </citation>
    <scope>NUCLEOTIDE SEQUENCE</scope>
</reference>
<dbReference type="GO" id="GO:0010333">
    <property type="term" value="F:terpene synthase activity"/>
    <property type="evidence" value="ECO:0007669"/>
    <property type="project" value="InterPro"/>
</dbReference>
<dbReference type="PANTHER" id="PTHR31739:SF4">
    <property type="entry name" value="ENT-COPALYL DIPHOSPHATE SYNTHASE, CHLOROPLASTIC"/>
    <property type="match status" value="1"/>
</dbReference>
<dbReference type="InterPro" id="IPR036965">
    <property type="entry name" value="Terpene_synth_N_sf"/>
</dbReference>
<dbReference type="InterPro" id="IPR008949">
    <property type="entry name" value="Isoprenoid_synthase_dom_sf"/>
</dbReference>
<sequence>MSFASQSHVAFVLRRPSAVAPPPPTRIPTTAALSPLKPGDFSHGRSSFMPTSIKCNAISTSRVEEYKYTDDHNQSGLLEHDGLISDKINELVTKIQLMLQNMDDGEISISPYDTAWVSLVEDVGGNDRPQFPTSLEWISNNQLPDGSWGDPNAFLVHDRILNTLACVVALKSWKMHPHKCNRGVSFVRENIYRMDDEKEEHMPNGFEVVFPALLQKAKTLNIDIPYEFPGIQKFYAKRDLKFARIPMDILHSVPTTLLFSLEGVRCGLDLDWGKLLELQAADGSFLYSPSSTAFALEQTKDQNCLKYLSKLVRKFDGGVPNVYPVDLFEHNWAVDRLQRLGISRYFTPEINQCLDYSYRYWSNSKGMYSASNSQIQDVDDTAMGFRLLRLNGYDVSTQGFRQFEAGGDFFCFAGQSSQAVTGMYNLYRASQVMFPGEKLLEDAKKFSTNFLQQKRANNQLTDKWVIAKDVPAEVGYALDIPWYASLPRLEARFFIQQYGGDDDVWIGKTLYRMGYVNNNTYLELAKLDYNTCQRLHQHEWITIQRWYEINLKITSVGLSKRGVLLSYYLAAANLFEPQNSTHRIAWAKTSILVSAIQLSPLQKRDFINQFHRSTANNGYETSNVLVKSVIKGVHELSMDAMLTHNKDIHRQLFNAWRKWMSVWEEGGDGEAELLLSTLNTCDGVDESTFSDPKYEHLLEITVRVTHQLHLIQNAETKRVGDREEIDLSMQQLVKLVFTKSSSDLDSCIKQRFFAIARSFYYVAHCDPEMVDSHIAKVLFERVM</sequence>
<evidence type="ECO:0000256" key="2">
    <source>
        <dbReference type="ARBA" id="ARBA00022723"/>
    </source>
</evidence>
<dbReference type="GO" id="GO:0009686">
    <property type="term" value="P:gibberellin biosynthetic process"/>
    <property type="evidence" value="ECO:0007669"/>
    <property type="project" value="TreeGrafter"/>
</dbReference>
<keyword evidence="2" id="KW-0479">Metal-binding</keyword>
<proteinExistence type="evidence at transcript level"/>
<dbReference type="PANTHER" id="PTHR31739">
    <property type="entry name" value="ENT-COPALYL DIPHOSPHATE SYNTHASE, CHLOROPLASTIC"/>
    <property type="match status" value="1"/>
</dbReference>
<dbReference type="Gene3D" id="1.10.600.10">
    <property type="entry name" value="Farnesyl Diphosphate Synthase"/>
    <property type="match status" value="1"/>
</dbReference>
<dbReference type="GO" id="GO:0000287">
    <property type="term" value="F:magnesium ion binding"/>
    <property type="evidence" value="ECO:0007669"/>
    <property type="project" value="TreeGrafter"/>
</dbReference>
<dbReference type="SUPFAM" id="SSF48576">
    <property type="entry name" value="Terpenoid synthases"/>
    <property type="match status" value="1"/>
</dbReference>
<dbReference type="SUPFAM" id="SSF48239">
    <property type="entry name" value="Terpenoid cyclases/Protein prenyltransferases"/>
    <property type="match status" value="2"/>
</dbReference>
<dbReference type="GO" id="GO:0009507">
    <property type="term" value="C:chloroplast"/>
    <property type="evidence" value="ECO:0007669"/>
    <property type="project" value="TreeGrafter"/>
</dbReference>
<dbReference type="InterPro" id="IPR050148">
    <property type="entry name" value="Terpene_synthase-like"/>
</dbReference>
<evidence type="ECO:0000256" key="1">
    <source>
        <dbReference type="ARBA" id="ARBA00001946"/>
    </source>
</evidence>
<evidence type="ECO:0000259" key="4">
    <source>
        <dbReference type="Pfam" id="PF01397"/>
    </source>
</evidence>
<comment type="cofactor">
    <cofactor evidence="1">
        <name>Mg(2+)</name>
        <dbReference type="ChEBI" id="CHEBI:18420"/>
    </cofactor>
</comment>
<evidence type="ECO:0000256" key="3">
    <source>
        <dbReference type="ARBA" id="ARBA00022842"/>
    </source>
</evidence>
<dbReference type="FunFam" id="1.50.10.130:FF:000002">
    <property type="entry name" value="Ent-copalyl diphosphate synthase, chloroplastic"/>
    <property type="match status" value="1"/>
</dbReference>
<protein>
    <submittedName>
        <fullName evidence="5">Terpene synthase 1</fullName>
    </submittedName>
</protein>
<dbReference type="InterPro" id="IPR001906">
    <property type="entry name" value="Terpene_synth_N"/>
</dbReference>
<name>A0A3G6V9W3_POGCB</name>
<dbReference type="SFLD" id="SFLDG01605">
    <property type="entry name" value="Terpene_Cyclase_Like_1_N-term"/>
    <property type="match status" value="1"/>
</dbReference>
<dbReference type="SMR" id="A0A3G6V9W3"/>
<dbReference type="EMBL" id="MH626632">
    <property type="protein sequence ID" value="AZB50385.1"/>
    <property type="molecule type" value="mRNA"/>
</dbReference>
<evidence type="ECO:0000313" key="5">
    <source>
        <dbReference type="EMBL" id="AZB50385.1"/>
    </source>
</evidence>
<dbReference type="SFLD" id="SFLDG01014">
    <property type="entry name" value="Terpene_Cyclase_Like_1_N-term"/>
    <property type="match status" value="1"/>
</dbReference>
<dbReference type="AlphaFoldDB" id="A0A3G6V9W3"/>
<accession>A0A3G6V9W3</accession>
<organism evidence="5">
    <name type="scientific">Pogostemon cablin</name>
    <name type="common">Patchouli</name>
    <name type="synonym">Mentha cablin</name>
    <dbReference type="NCBI Taxonomy" id="28511"/>
    <lineage>
        <taxon>Eukaryota</taxon>
        <taxon>Viridiplantae</taxon>
        <taxon>Streptophyta</taxon>
        <taxon>Embryophyta</taxon>
        <taxon>Tracheophyta</taxon>
        <taxon>Spermatophyta</taxon>
        <taxon>Magnoliopsida</taxon>
        <taxon>eudicotyledons</taxon>
        <taxon>Gunneridae</taxon>
        <taxon>Pentapetalae</taxon>
        <taxon>asterids</taxon>
        <taxon>lamiids</taxon>
        <taxon>Lamiales</taxon>
        <taxon>Lamiaceae</taxon>
        <taxon>Lamioideae</taxon>
        <taxon>Pogostemoneae</taxon>
        <taxon>Pogostemon</taxon>
    </lineage>
</organism>
<dbReference type="Gene3D" id="1.50.10.130">
    <property type="entry name" value="Terpene synthase, N-terminal domain"/>
    <property type="match status" value="1"/>
</dbReference>
<keyword evidence="3" id="KW-0460">Magnesium</keyword>
<dbReference type="Gene3D" id="1.50.10.160">
    <property type="match status" value="1"/>
</dbReference>
<feature type="domain" description="Terpene synthase N-terminal" evidence="4">
    <location>
        <begin position="271"/>
        <end position="478"/>
    </location>
</feature>